<dbReference type="AlphaFoldDB" id="A0A2Z4AAQ7"/>
<dbReference type="Gene3D" id="3.40.50.720">
    <property type="entry name" value="NAD(P)-binding Rossmann-like Domain"/>
    <property type="match status" value="1"/>
</dbReference>
<dbReference type="PROSITE" id="PS51176">
    <property type="entry name" value="PDH_ADH"/>
    <property type="match status" value="1"/>
</dbReference>
<name>A0A2Z4AAQ7_9BACT</name>
<protein>
    <submittedName>
        <fullName evidence="3">Cyclohexadienyl dehydrogenase</fullName>
        <ecNumber evidence="3">1.3.1.43</ecNumber>
    </submittedName>
</protein>
<evidence type="ECO:0000313" key="4">
    <source>
        <dbReference type="Proteomes" id="UP000247465"/>
    </source>
</evidence>
<dbReference type="GO" id="GO:0047794">
    <property type="term" value="F:cyclohexadienyl dehydrogenase activity"/>
    <property type="evidence" value="ECO:0007669"/>
    <property type="project" value="UniProtKB-EC"/>
</dbReference>
<dbReference type="GO" id="GO:0008977">
    <property type="term" value="F:prephenate dehydrogenase (NAD+) activity"/>
    <property type="evidence" value="ECO:0007669"/>
    <property type="project" value="InterPro"/>
</dbReference>
<dbReference type="GO" id="GO:0004665">
    <property type="term" value="F:prephenate dehydrogenase (NADP+) activity"/>
    <property type="evidence" value="ECO:0007669"/>
    <property type="project" value="InterPro"/>
</dbReference>
<dbReference type="InterPro" id="IPR008927">
    <property type="entry name" value="6-PGluconate_DH-like_C_sf"/>
</dbReference>
<dbReference type="EMBL" id="CP029803">
    <property type="protein sequence ID" value="AWT58879.1"/>
    <property type="molecule type" value="Genomic_DNA"/>
</dbReference>
<feature type="domain" description="Prephenate/arogenate dehydrogenase" evidence="2">
    <location>
        <begin position="1"/>
        <end position="244"/>
    </location>
</feature>
<dbReference type="Proteomes" id="UP000247465">
    <property type="component" value="Chromosome"/>
</dbReference>
<sequence>MQPWCDEVAETPEQAVENADLTVVCCPVQTIHPLVSRIAKNFKSGGLVTDVGSAKGFIAHNCHASMPANVAFIGSHPMAGSERGGMANARADLYTRKTCFVTPLADSKSKAVESIIRFWEALGMNVATVSPETHDEIVAHISHLPHLIASVLCSSLSTRNQNWQGFAGNGLRDATRIASGNPELWKAIIEQNREEIIRAISGFEDDLRSLKSSIINHESLEILSTLKQGKTFRDSMFPPHDIIP</sequence>
<dbReference type="EC" id="1.3.1.43" evidence="3"/>
<proteinExistence type="predicted"/>
<dbReference type="Pfam" id="PF02153">
    <property type="entry name" value="PDH_N"/>
    <property type="match status" value="1"/>
</dbReference>
<dbReference type="GO" id="GO:0070403">
    <property type="term" value="F:NAD+ binding"/>
    <property type="evidence" value="ECO:0007669"/>
    <property type="project" value="InterPro"/>
</dbReference>
<keyword evidence="1 3" id="KW-0560">Oxidoreductase</keyword>
<dbReference type="GO" id="GO:0006571">
    <property type="term" value="P:tyrosine biosynthetic process"/>
    <property type="evidence" value="ECO:0007669"/>
    <property type="project" value="InterPro"/>
</dbReference>
<gene>
    <name evidence="3" type="primary">tyrC</name>
    <name evidence="3" type="ORF">DF168_00051</name>
</gene>
<dbReference type="InterPro" id="IPR046825">
    <property type="entry name" value="PDH_C"/>
</dbReference>
<dbReference type="InterPro" id="IPR036291">
    <property type="entry name" value="NAD(P)-bd_dom_sf"/>
</dbReference>
<reference evidence="3 4" key="1">
    <citation type="submission" date="2018-06" db="EMBL/GenBank/DDBJ databases">
        <title>Draft Genome Sequence of a Novel Marine Bacterium Related to the Verrucomicrobia.</title>
        <authorList>
            <person name="Vosseberg J."/>
            <person name="Martijn J."/>
            <person name="Ettema T.J.G."/>
        </authorList>
    </citation>
    <scope>NUCLEOTIDE SEQUENCE [LARGE SCALE GENOMIC DNA]</scope>
    <source>
        <strain evidence="3">TARA_B100001123</strain>
    </source>
</reference>
<dbReference type="InterPro" id="IPR046826">
    <property type="entry name" value="PDH_N"/>
</dbReference>
<dbReference type="KEGG" id="mtar:DF168_00051"/>
<evidence type="ECO:0000259" key="2">
    <source>
        <dbReference type="PROSITE" id="PS51176"/>
    </source>
</evidence>
<dbReference type="SUPFAM" id="SSF51735">
    <property type="entry name" value="NAD(P)-binding Rossmann-fold domains"/>
    <property type="match status" value="1"/>
</dbReference>
<evidence type="ECO:0000256" key="1">
    <source>
        <dbReference type="ARBA" id="ARBA00023002"/>
    </source>
</evidence>
<dbReference type="Pfam" id="PF20463">
    <property type="entry name" value="PDH_C"/>
    <property type="match status" value="1"/>
</dbReference>
<evidence type="ECO:0000313" key="3">
    <source>
        <dbReference type="EMBL" id="AWT58879.1"/>
    </source>
</evidence>
<dbReference type="SUPFAM" id="SSF48179">
    <property type="entry name" value="6-phosphogluconate dehydrogenase C-terminal domain-like"/>
    <property type="match status" value="1"/>
</dbReference>
<dbReference type="InterPro" id="IPR050812">
    <property type="entry name" value="Preph/Arog_dehydrog"/>
</dbReference>
<organism evidence="3 4">
    <name type="scientific">Candidatus Moanibacter tarae</name>
    <dbReference type="NCBI Taxonomy" id="2200854"/>
    <lineage>
        <taxon>Bacteria</taxon>
        <taxon>Pseudomonadati</taxon>
        <taxon>Verrucomicrobiota</taxon>
        <taxon>Opitutia</taxon>
        <taxon>Puniceicoccales</taxon>
        <taxon>Puniceicoccales incertae sedis</taxon>
        <taxon>Candidatus Moanibacter</taxon>
    </lineage>
</organism>
<dbReference type="PANTHER" id="PTHR21363">
    <property type="entry name" value="PREPHENATE DEHYDROGENASE"/>
    <property type="match status" value="1"/>
</dbReference>
<dbReference type="InterPro" id="IPR003099">
    <property type="entry name" value="Prephen_DH"/>
</dbReference>
<dbReference type="PANTHER" id="PTHR21363:SF0">
    <property type="entry name" value="PREPHENATE DEHYDROGENASE [NADP(+)]"/>
    <property type="match status" value="1"/>
</dbReference>
<accession>A0A2Z4AAQ7</accession>
<dbReference type="Gene3D" id="1.10.3660.10">
    <property type="entry name" value="6-phosphogluconate dehydrogenase C-terminal like domain"/>
    <property type="match status" value="1"/>
</dbReference>